<dbReference type="Proteomes" id="UP000681722">
    <property type="component" value="Unassembled WGS sequence"/>
</dbReference>
<organism evidence="1 5">
    <name type="scientific">Didymodactylos carnosus</name>
    <dbReference type="NCBI Taxonomy" id="1234261"/>
    <lineage>
        <taxon>Eukaryota</taxon>
        <taxon>Metazoa</taxon>
        <taxon>Spiralia</taxon>
        <taxon>Gnathifera</taxon>
        <taxon>Rotifera</taxon>
        <taxon>Eurotatoria</taxon>
        <taxon>Bdelloidea</taxon>
        <taxon>Philodinida</taxon>
        <taxon>Philodinidae</taxon>
        <taxon>Didymodactylos</taxon>
    </lineage>
</organism>
<dbReference type="EMBL" id="CAJOBC010000037">
    <property type="protein sequence ID" value="CAF3523464.1"/>
    <property type="molecule type" value="Genomic_DNA"/>
</dbReference>
<evidence type="ECO:0000313" key="3">
    <source>
        <dbReference type="EMBL" id="CAF3523464.1"/>
    </source>
</evidence>
<dbReference type="EMBL" id="CAJNOQ010000037">
    <property type="protein sequence ID" value="CAF0744835.1"/>
    <property type="molecule type" value="Genomic_DNA"/>
</dbReference>
<protein>
    <submittedName>
        <fullName evidence="1">Uncharacterized protein</fullName>
    </submittedName>
</protein>
<evidence type="ECO:0000313" key="1">
    <source>
        <dbReference type="EMBL" id="CAF0744835.1"/>
    </source>
</evidence>
<dbReference type="EMBL" id="CAJOBA010036849">
    <property type="protein sequence ID" value="CAF4031041.1"/>
    <property type="molecule type" value="Genomic_DNA"/>
</dbReference>
<dbReference type="Proteomes" id="UP000663829">
    <property type="component" value="Unassembled WGS sequence"/>
</dbReference>
<gene>
    <name evidence="1" type="ORF">GPM918_LOCUS478</name>
    <name evidence="2" type="ORF">OVA965_LOCUS25005</name>
    <name evidence="3" type="ORF">SRO942_LOCUS479</name>
    <name evidence="4" type="ORF">TMI583_LOCUS25730</name>
</gene>
<sequence>MTRIQDLCLEYKRAFTGESSRNWKHILGEISELLKHEQHPDAANFETVVVSLCCQDTPGYWPWLDTALEILGVDSKLKLEPLPQLPDYQDLITEDLLNLWDDKTQGNYTRHGLFNELQSRYPHAIEPDLLYKNTDEEITKEYLQQKINYQKIDD</sequence>
<dbReference type="Proteomes" id="UP000677228">
    <property type="component" value="Unassembled WGS sequence"/>
</dbReference>
<proteinExistence type="predicted"/>
<evidence type="ECO:0000313" key="4">
    <source>
        <dbReference type="EMBL" id="CAF4031041.1"/>
    </source>
</evidence>
<evidence type="ECO:0000313" key="2">
    <source>
        <dbReference type="EMBL" id="CAF1222857.1"/>
    </source>
</evidence>
<dbReference type="AlphaFoldDB" id="A0A813P7T7"/>
<accession>A0A813P7T7</accession>
<keyword evidence="5" id="KW-1185">Reference proteome</keyword>
<evidence type="ECO:0000313" key="5">
    <source>
        <dbReference type="Proteomes" id="UP000663829"/>
    </source>
</evidence>
<dbReference type="Proteomes" id="UP000682733">
    <property type="component" value="Unassembled WGS sequence"/>
</dbReference>
<name>A0A813P7T7_9BILA</name>
<dbReference type="OrthoDB" id="9983004at2759"/>
<dbReference type="EMBL" id="CAJNOK010015308">
    <property type="protein sequence ID" value="CAF1222857.1"/>
    <property type="molecule type" value="Genomic_DNA"/>
</dbReference>
<comment type="caution">
    <text evidence="1">The sequence shown here is derived from an EMBL/GenBank/DDBJ whole genome shotgun (WGS) entry which is preliminary data.</text>
</comment>
<reference evidence="1" key="1">
    <citation type="submission" date="2021-02" db="EMBL/GenBank/DDBJ databases">
        <authorList>
            <person name="Nowell W R."/>
        </authorList>
    </citation>
    <scope>NUCLEOTIDE SEQUENCE</scope>
</reference>